<keyword evidence="1" id="KW-0812">Transmembrane</keyword>
<dbReference type="AlphaFoldDB" id="A0A1L9RS51"/>
<name>A0A1L9RS51_ASPWE</name>
<evidence type="ECO:0000313" key="3">
    <source>
        <dbReference type="Proteomes" id="UP000184383"/>
    </source>
</evidence>
<keyword evidence="1" id="KW-0472">Membrane</keyword>
<evidence type="ECO:0000256" key="1">
    <source>
        <dbReference type="SAM" id="Phobius"/>
    </source>
</evidence>
<dbReference type="EMBL" id="KV878211">
    <property type="protein sequence ID" value="OJJ37703.1"/>
    <property type="molecule type" value="Genomic_DNA"/>
</dbReference>
<organism evidence="2 3">
    <name type="scientific">Aspergillus wentii DTO 134E9</name>
    <dbReference type="NCBI Taxonomy" id="1073089"/>
    <lineage>
        <taxon>Eukaryota</taxon>
        <taxon>Fungi</taxon>
        <taxon>Dikarya</taxon>
        <taxon>Ascomycota</taxon>
        <taxon>Pezizomycotina</taxon>
        <taxon>Eurotiomycetes</taxon>
        <taxon>Eurotiomycetidae</taxon>
        <taxon>Eurotiales</taxon>
        <taxon>Aspergillaceae</taxon>
        <taxon>Aspergillus</taxon>
        <taxon>Aspergillus subgen. Cremei</taxon>
    </lineage>
</organism>
<accession>A0A1L9RS51</accession>
<reference evidence="3" key="1">
    <citation type="journal article" date="2017" name="Genome Biol.">
        <title>Comparative genomics reveals high biological diversity and specific adaptations in the industrially and medically important fungal genus Aspergillus.</title>
        <authorList>
            <person name="de Vries R.P."/>
            <person name="Riley R."/>
            <person name="Wiebenga A."/>
            <person name="Aguilar-Osorio G."/>
            <person name="Amillis S."/>
            <person name="Uchima C.A."/>
            <person name="Anderluh G."/>
            <person name="Asadollahi M."/>
            <person name="Askin M."/>
            <person name="Barry K."/>
            <person name="Battaglia E."/>
            <person name="Bayram O."/>
            <person name="Benocci T."/>
            <person name="Braus-Stromeyer S.A."/>
            <person name="Caldana C."/>
            <person name="Canovas D."/>
            <person name="Cerqueira G.C."/>
            <person name="Chen F."/>
            <person name="Chen W."/>
            <person name="Choi C."/>
            <person name="Clum A."/>
            <person name="Dos Santos R.A."/>
            <person name="Damasio A.R."/>
            <person name="Diallinas G."/>
            <person name="Emri T."/>
            <person name="Fekete E."/>
            <person name="Flipphi M."/>
            <person name="Freyberg S."/>
            <person name="Gallo A."/>
            <person name="Gournas C."/>
            <person name="Habgood R."/>
            <person name="Hainaut M."/>
            <person name="Harispe M.L."/>
            <person name="Henrissat B."/>
            <person name="Hilden K.S."/>
            <person name="Hope R."/>
            <person name="Hossain A."/>
            <person name="Karabika E."/>
            <person name="Karaffa L."/>
            <person name="Karanyi Z."/>
            <person name="Krasevec N."/>
            <person name="Kuo A."/>
            <person name="Kusch H."/>
            <person name="LaButti K."/>
            <person name="Lagendijk E.L."/>
            <person name="Lapidus A."/>
            <person name="Levasseur A."/>
            <person name="Lindquist E."/>
            <person name="Lipzen A."/>
            <person name="Logrieco A.F."/>
            <person name="MacCabe A."/>
            <person name="Maekelae M.R."/>
            <person name="Malavazi I."/>
            <person name="Melin P."/>
            <person name="Meyer V."/>
            <person name="Mielnichuk N."/>
            <person name="Miskei M."/>
            <person name="Molnar A.P."/>
            <person name="Mule G."/>
            <person name="Ngan C.Y."/>
            <person name="Orejas M."/>
            <person name="Orosz E."/>
            <person name="Ouedraogo J.P."/>
            <person name="Overkamp K.M."/>
            <person name="Park H.-S."/>
            <person name="Perrone G."/>
            <person name="Piumi F."/>
            <person name="Punt P.J."/>
            <person name="Ram A.F."/>
            <person name="Ramon A."/>
            <person name="Rauscher S."/>
            <person name="Record E."/>
            <person name="Riano-Pachon D.M."/>
            <person name="Robert V."/>
            <person name="Roehrig J."/>
            <person name="Ruller R."/>
            <person name="Salamov A."/>
            <person name="Salih N.S."/>
            <person name="Samson R.A."/>
            <person name="Sandor E."/>
            <person name="Sanguinetti M."/>
            <person name="Schuetze T."/>
            <person name="Sepcic K."/>
            <person name="Shelest E."/>
            <person name="Sherlock G."/>
            <person name="Sophianopoulou V."/>
            <person name="Squina F.M."/>
            <person name="Sun H."/>
            <person name="Susca A."/>
            <person name="Todd R.B."/>
            <person name="Tsang A."/>
            <person name="Unkles S.E."/>
            <person name="van de Wiele N."/>
            <person name="van Rossen-Uffink D."/>
            <person name="Oliveira J.V."/>
            <person name="Vesth T.C."/>
            <person name="Visser J."/>
            <person name="Yu J.-H."/>
            <person name="Zhou M."/>
            <person name="Andersen M.R."/>
            <person name="Archer D.B."/>
            <person name="Baker S.E."/>
            <person name="Benoit I."/>
            <person name="Brakhage A.A."/>
            <person name="Braus G.H."/>
            <person name="Fischer R."/>
            <person name="Frisvad J.C."/>
            <person name="Goldman G.H."/>
            <person name="Houbraken J."/>
            <person name="Oakley B."/>
            <person name="Pocsi I."/>
            <person name="Scazzocchio C."/>
            <person name="Seiboth B."/>
            <person name="vanKuyk P.A."/>
            <person name="Wortman J."/>
            <person name="Dyer P.S."/>
            <person name="Grigoriev I.V."/>
        </authorList>
    </citation>
    <scope>NUCLEOTIDE SEQUENCE [LARGE SCALE GENOMIC DNA]</scope>
    <source>
        <strain evidence="3">DTO 134E9</strain>
    </source>
</reference>
<dbReference type="RefSeq" id="XP_040691379.1">
    <property type="nucleotide sequence ID" value="XM_040836799.1"/>
</dbReference>
<evidence type="ECO:0000313" key="2">
    <source>
        <dbReference type="EMBL" id="OJJ37703.1"/>
    </source>
</evidence>
<dbReference type="VEuPathDB" id="FungiDB:ASPWEDRAFT_466074"/>
<sequence>MSFSSIQYPFLCSCHFHFTFAFSFSFLFISPVFLLCSICHFIFIIGQLVLLIPWDDVLTAATITFGKGNTSSTSIEPSFNRFFVSLDVPGRLTDREIFILRQSEDYDCLA</sequence>
<feature type="transmembrane region" description="Helical" evidence="1">
    <location>
        <begin position="20"/>
        <end position="45"/>
    </location>
</feature>
<keyword evidence="3" id="KW-1185">Reference proteome</keyword>
<dbReference type="GeneID" id="63752647"/>
<gene>
    <name evidence="2" type="ORF">ASPWEDRAFT_466074</name>
</gene>
<keyword evidence="1" id="KW-1133">Transmembrane helix</keyword>
<protein>
    <submittedName>
        <fullName evidence="2">Uncharacterized protein</fullName>
    </submittedName>
</protein>
<dbReference type="Proteomes" id="UP000184383">
    <property type="component" value="Unassembled WGS sequence"/>
</dbReference>
<proteinExistence type="predicted"/>